<dbReference type="InterPro" id="IPR032816">
    <property type="entry name" value="VTT_dom"/>
</dbReference>
<protein>
    <submittedName>
        <fullName evidence="4">DedA family protein</fullName>
    </submittedName>
</protein>
<keyword evidence="2" id="KW-1133">Transmembrane helix</keyword>
<dbReference type="PANTHER" id="PTHR42709:SF9">
    <property type="entry name" value="ALKALINE PHOSPHATASE LIKE PROTEIN"/>
    <property type="match status" value="1"/>
</dbReference>
<organism evidence="4 5">
    <name type="scientific">Sporolactobacillus kofuensis</name>
    <dbReference type="NCBI Taxonomy" id="269672"/>
    <lineage>
        <taxon>Bacteria</taxon>
        <taxon>Bacillati</taxon>
        <taxon>Bacillota</taxon>
        <taxon>Bacilli</taxon>
        <taxon>Bacillales</taxon>
        <taxon>Sporolactobacillaceae</taxon>
        <taxon>Sporolactobacillus</taxon>
    </lineage>
</organism>
<feature type="transmembrane region" description="Helical" evidence="2">
    <location>
        <begin position="140"/>
        <end position="162"/>
    </location>
</feature>
<reference evidence="5" key="1">
    <citation type="journal article" date="2019" name="Int. J. Syst. Evol. Microbiol.">
        <title>The Global Catalogue of Microorganisms (GCM) 10K type strain sequencing project: providing services to taxonomists for standard genome sequencing and annotation.</title>
        <authorList>
            <consortium name="The Broad Institute Genomics Platform"/>
            <consortium name="The Broad Institute Genome Sequencing Center for Infectious Disease"/>
            <person name="Wu L."/>
            <person name="Ma J."/>
        </authorList>
    </citation>
    <scope>NUCLEOTIDE SEQUENCE [LARGE SCALE GENOMIC DNA]</scope>
    <source>
        <strain evidence="5">CCUG 42001</strain>
    </source>
</reference>
<evidence type="ECO:0000313" key="5">
    <source>
        <dbReference type="Proteomes" id="UP001596267"/>
    </source>
</evidence>
<name>A0ABW1WEZ2_9BACL</name>
<gene>
    <name evidence="4" type="ORF">ACFP7A_11015</name>
</gene>
<evidence type="ECO:0000313" key="4">
    <source>
        <dbReference type="EMBL" id="MFC6387136.1"/>
    </source>
</evidence>
<evidence type="ECO:0000256" key="2">
    <source>
        <dbReference type="SAM" id="Phobius"/>
    </source>
</evidence>
<dbReference type="Proteomes" id="UP001596267">
    <property type="component" value="Unassembled WGS sequence"/>
</dbReference>
<dbReference type="RefSeq" id="WP_253076704.1">
    <property type="nucleotide sequence ID" value="NZ_JAMXWN010000010.1"/>
</dbReference>
<dbReference type="InterPro" id="IPR051311">
    <property type="entry name" value="DedA_domain"/>
</dbReference>
<comment type="similarity">
    <text evidence="1">Belongs to the DedA family.</text>
</comment>
<dbReference type="PANTHER" id="PTHR42709">
    <property type="entry name" value="ALKALINE PHOSPHATASE LIKE PROTEIN"/>
    <property type="match status" value="1"/>
</dbReference>
<keyword evidence="5" id="KW-1185">Reference proteome</keyword>
<dbReference type="EMBL" id="JBHSTQ010000010">
    <property type="protein sequence ID" value="MFC6387136.1"/>
    <property type="molecule type" value="Genomic_DNA"/>
</dbReference>
<feature type="transmembrane region" description="Helical" evidence="2">
    <location>
        <begin position="7"/>
        <end position="30"/>
    </location>
</feature>
<accession>A0ABW1WEZ2</accession>
<sequence length="208" mass="23189">MEHIQSLFYTYGYFVVFLFLFCGLIGIPAAEESFLVFVGVTLSQIASSDYRLSLSLCILMAVLGASSGMVCAYLLGYYIGEPFLLNYGKYIGLSSKRWKAAQDRFQRHTVLAIIGGYFIPGIRQINPYLAGLSQARFASYLLATLLGALIWSTLFLVLGYFMGNPIHQLLGLRMFHLILIGGVLFIGFVIITIVKIRKRRNGSNKNVT</sequence>
<evidence type="ECO:0000259" key="3">
    <source>
        <dbReference type="Pfam" id="PF09335"/>
    </source>
</evidence>
<feature type="transmembrane region" description="Helical" evidence="2">
    <location>
        <begin position="50"/>
        <end position="79"/>
    </location>
</feature>
<feature type="domain" description="VTT" evidence="3">
    <location>
        <begin position="33"/>
        <end position="160"/>
    </location>
</feature>
<keyword evidence="2" id="KW-0472">Membrane</keyword>
<evidence type="ECO:0000256" key="1">
    <source>
        <dbReference type="ARBA" id="ARBA00010792"/>
    </source>
</evidence>
<comment type="caution">
    <text evidence="4">The sequence shown here is derived from an EMBL/GenBank/DDBJ whole genome shotgun (WGS) entry which is preliminary data.</text>
</comment>
<dbReference type="Pfam" id="PF09335">
    <property type="entry name" value="VTT_dom"/>
    <property type="match status" value="1"/>
</dbReference>
<feature type="transmembrane region" description="Helical" evidence="2">
    <location>
        <begin position="174"/>
        <end position="194"/>
    </location>
</feature>
<proteinExistence type="inferred from homology"/>
<keyword evidence="2" id="KW-0812">Transmembrane</keyword>